<feature type="signal peptide" evidence="2">
    <location>
        <begin position="1"/>
        <end position="26"/>
    </location>
</feature>
<feature type="compositionally biased region" description="Acidic residues" evidence="1">
    <location>
        <begin position="78"/>
        <end position="96"/>
    </location>
</feature>
<protein>
    <submittedName>
        <fullName evidence="3">Uncharacterized protein</fullName>
    </submittedName>
</protein>
<reference evidence="3 4" key="1">
    <citation type="submission" date="2020-03" db="EMBL/GenBank/DDBJ databases">
        <title>Genomic Encyclopedia of Type Strains, Phase IV (KMG-IV): sequencing the most valuable type-strain genomes for metagenomic binning, comparative biology and taxonomic classification.</title>
        <authorList>
            <person name="Goeker M."/>
        </authorList>
    </citation>
    <scope>NUCLEOTIDE SEQUENCE [LARGE SCALE GENOMIC DNA]</scope>
    <source>
        <strain evidence="3 4">DSM 27651</strain>
    </source>
</reference>
<keyword evidence="2" id="KW-0732">Signal</keyword>
<evidence type="ECO:0000256" key="2">
    <source>
        <dbReference type="SAM" id="SignalP"/>
    </source>
</evidence>
<name>A0ABX0XJP3_9SPHN</name>
<evidence type="ECO:0000313" key="4">
    <source>
        <dbReference type="Proteomes" id="UP000734218"/>
    </source>
</evidence>
<evidence type="ECO:0000256" key="1">
    <source>
        <dbReference type="SAM" id="MobiDB-lite"/>
    </source>
</evidence>
<feature type="region of interest" description="Disordered" evidence="1">
    <location>
        <begin position="27"/>
        <end position="128"/>
    </location>
</feature>
<dbReference type="RefSeq" id="WP_167953535.1">
    <property type="nucleotide sequence ID" value="NZ_JAATJE010000001.1"/>
</dbReference>
<evidence type="ECO:0000313" key="3">
    <source>
        <dbReference type="EMBL" id="NJC33567.1"/>
    </source>
</evidence>
<accession>A0ABX0XJP3</accession>
<gene>
    <name evidence="3" type="ORF">GGR88_001041</name>
</gene>
<sequence length="595" mass="61203">MTGWRAKRRTAAALLLAAVAIGPALGQSAPESLLPPGFGDPAPEPEAPADRPTDLLPPSATGTDSPAADPLAPAADDPAADGAEDADEAEAEEEPAPDPLDLPDTSRRDPRFAGVIDSDGGGVGEEAWGRADGRYLSTLMRRLNAPVASRWGSILLRRALLTRAAAPRGVGGADWAAERAWLLIRMGEATSARALVQSVDVDRYTPKLHDVAMQAMLATADPVGVCPLTTVSAKTYLGWDLARAWCASLAGDNGTAGAIVDAARRRHGRGIDMLLAEKLVNAGTGGRRATTIQWDGVSALSSWRYGLATATGVSIPAELLAAANPRVSGWAATAPMRPLADRQAAAEVAARIGVLSNLAYVDLLSAIADGMDPAEVDGTAAGNLRTAYAATEDAAKLAALRAIWDGEGDALAGQVLTARAAARIRPDAALSADAPRLIAAMLSAGLDLQADRWSAVANQAGGDAWALLAAGSPQPRVDLSAARTEAFVSEASATKARFLVAALAGLGRLDAAAARRIDQEAGLGLTRQSRWSEAIDAAAAAQQPGTVVLLAATGLQAGDWRGVPTFHLFHIVRALSAVGLEAEARMIAAEAIART</sequence>
<organism evidence="3 4">
    <name type="scientific">Sphingomonas jejuensis</name>
    <dbReference type="NCBI Taxonomy" id="904715"/>
    <lineage>
        <taxon>Bacteria</taxon>
        <taxon>Pseudomonadati</taxon>
        <taxon>Pseudomonadota</taxon>
        <taxon>Alphaproteobacteria</taxon>
        <taxon>Sphingomonadales</taxon>
        <taxon>Sphingomonadaceae</taxon>
        <taxon>Sphingomonas</taxon>
    </lineage>
</organism>
<comment type="caution">
    <text evidence="3">The sequence shown here is derived from an EMBL/GenBank/DDBJ whole genome shotgun (WGS) entry which is preliminary data.</text>
</comment>
<dbReference type="Proteomes" id="UP000734218">
    <property type="component" value="Unassembled WGS sequence"/>
</dbReference>
<proteinExistence type="predicted"/>
<feature type="chain" id="PRO_5046364323" evidence="2">
    <location>
        <begin position="27"/>
        <end position="595"/>
    </location>
</feature>
<keyword evidence="4" id="KW-1185">Reference proteome</keyword>
<dbReference type="EMBL" id="JAATJE010000001">
    <property type="protein sequence ID" value="NJC33567.1"/>
    <property type="molecule type" value="Genomic_DNA"/>
</dbReference>
<feature type="compositionally biased region" description="Low complexity" evidence="1">
    <location>
        <begin position="66"/>
        <end position="77"/>
    </location>
</feature>